<dbReference type="EMBL" id="BSNX01000073">
    <property type="protein sequence ID" value="GLQ75494.1"/>
    <property type="molecule type" value="Genomic_DNA"/>
</dbReference>
<evidence type="ECO:0000313" key="7">
    <source>
        <dbReference type="EMBL" id="GLQ75494.1"/>
    </source>
</evidence>
<name>A0AAV5NYU7_9VIBR</name>
<dbReference type="GO" id="GO:0046872">
    <property type="term" value="F:metal ion binding"/>
    <property type="evidence" value="ECO:0007669"/>
    <property type="project" value="InterPro"/>
</dbReference>
<comment type="cofactor">
    <cofactor evidence="1">
        <name>Fe cation</name>
        <dbReference type="ChEBI" id="CHEBI:24875"/>
    </cofactor>
</comment>
<dbReference type="Gene3D" id="1.20.1090.10">
    <property type="entry name" value="Dehydroquinate synthase-like - alpha domain"/>
    <property type="match status" value="1"/>
</dbReference>
<feature type="domain" description="Alcohol dehydrogenase iron-type/glycerol dehydrogenase GldA" evidence="5">
    <location>
        <begin position="8"/>
        <end position="174"/>
    </location>
</feature>
<organism evidence="7 8">
    <name type="scientific">Vibrio penaeicida</name>
    <dbReference type="NCBI Taxonomy" id="104609"/>
    <lineage>
        <taxon>Bacteria</taxon>
        <taxon>Pseudomonadati</taxon>
        <taxon>Pseudomonadota</taxon>
        <taxon>Gammaproteobacteria</taxon>
        <taxon>Vibrionales</taxon>
        <taxon>Vibrionaceae</taxon>
        <taxon>Vibrio</taxon>
    </lineage>
</organism>
<dbReference type="AlphaFoldDB" id="A0AAV5NYU7"/>
<evidence type="ECO:0000256" key="3">
    <source>
        <dbReference type="ARBA" id="ARBA00023002"/>
    </source>
</evidence>
<dbReference type="FunFam" id="3.40.50.1970:FF:000003">
    <property type="entry name" value="Alcohol dehydrogenase, iron-containing"/>
    <property type="match status" value="1"/>
</dbReference>
<dbReference type="PANTHER" id="PTHR11496:SF102">
    <property type="entry name" value="ALCOHOL DEHYDROGENASE 4"/>
    <property type="match status" value="1"/>
</dbReference>
<protein>
    <submittedName>
        <fullName evidence="7">Alcohol dehydrogenase</fullName>
    </submittedName>
</protein>
<dbReference type="InterPro" id="IPR001670">
    <property type="entry name" value="ADH_Fe/GldA"/>
</dbReference>
<evidence type="ECO:0000259" key="6">
    <source>
        <dbReference type="Pfam" id="PF25137"/>
    </source>
</evidence>
<feature type="domain" description="Fe-containing alcohol dehydrogenase-like C-terminal" evidence="6">
    <location>
        <begin position="188"/>
        <end position="379"/>
    </location>
</feature>
<accession>A0AAV5NYU7</accession>
<dbReference type="InterPro" id="IPR056798">
    <property type="entry name" value="ADH_Fe_C"/>
</dbReference>
<evidence type="ECO:0000259" key="5">
    <source>
        <dbReference type="Pfam" id="PF00465"/>
    </source>
</evidence>
<dbReference type="SUPFAM" id="SSF56796">
    <property type="entry name" value="Dehydroquinate synthase-like"/>
    <property type="match status" value="1"/>
</dbReference>
<feature type="compositionally biased region" description="Polar residues" evidence="4">
    <location>
        <begin position="404"/>
        <end position="417"/>
    </location>
</feature>
<evidence type="ECO:0000313" key="8">
    <source>
        <dbReference type="Proteomes" id="UP001156690"/>
    </source>
</evidence>
<keyword evidence="8" id="KW-1185">Reference proteome</keyword>
<dbReference type="RefSeq" id="WP_126610273.1">
    <property type="nucleotide sequence ID" value="NZ_AP025144.1"/>
</dbReference>
<comment type="similarity">
    <text evidence="2">Belongs to the iron-containing alcohol dehydrogenase family.</text>
</comment>
<dbReference type="PANTHER" id="PTHR11496">
    <property type="entry name" value="ALCOHOL DEHYDROGENASE"/>
    <property type="match status" value="1"/>
</dbReference>
<evidence type="ECO:0000256" key="4">
    <source>
        <dbReference type="SAM" id="MobiDB-lite"/>
    </source>
</evidence>
<proteinExistence type="inferred from homology"/>
<dbReference type="Gene3D" id="3.40.50.1970">
    <property type="match status" value="1"/>
</dbReference>
<evidence type="ECO:0000256" key="1">
    <source>
        <dbReference type="ARBA" id="ARBA00001962"/>
    </source>
</evidence>
<dbReference type="Pfam" id="PF25137">
    <property type="entry name" value="ADH_Fe_C"/>
    <property type="match status" value="1"/>
</dbReference>
<keyword evidence="3" id="KW-0560">Oxidoreductase</keyword>
<dbReference type="InterPro" id="IPR039697">
    <property type="entry name" value="Alcohol_dehydrogenase_Fe"/>
</dbReference>
<dbReference type="Proteomes" id="UP001156690">
    <property type="component" value="Unassembled WGS sequence"/>
</dbReference>
<comment type="caution">
    <text evidence="7">The sequence shown here is derived from an EMBL/GenBank/DDBJ whole genome shotgun (WGS) entry which is preliminary data.</text>
</comment>
<dbReference type="Pfam" id="PF00465">
    <property type="entry name" value="Fe-ADH"/>
    <property type="match status" value="1"/>
</dbReference>
<sequence>MFQFMTSTKIVFGEGALASSLSAISQYGYSALLVTGEDRNRALLIIEYFNSQSIRFHHVAISSEPFIAMIEEIAVQGRKFRPEMVVAIGGGSVIDTGKALAAIIPNQGNLYDYVEVVGRDVPLKSKPIPFIAIPTTASTGAEVTKNAVLRSGQDRVKVSLRSPDMLPDLAIVDPELTYGTEPQTSGRGAMDAFTHLMEAYVCGDPNPLTDMICEEGLLRLSGAILPACLDDHPEARSDISFAAMLGGMATTNAKLGAAHGLAFALGGKLKAPHSVIAAQLAPYVMLENIHAAEQLGREDILSRYKKIAQIVTSQNDAHVEDSVIWVRAMLDKLKLPKLSTFGVCNTSFEQVAEDALRTVAIKGNPIPLNYDRLIYILSKVCPCTGAIPHPITRTFEQYRVSKTDQVSQTDRASQTDSMAAVGQRTLDNDFERKE</sequence>
<evidence type="ECO:0000256" key="2">
    <source>
        <dbReference type="ARBA" id="ARBA00007358"/>
    </source>
</evidence>
<gene>
    <name evidence="7" type="ORF">GCM10007932_48560</name>
</gene>
<dbReference type="CDD" id="cd08183">
    <property type="entry name" value="Fe-ADH-like"/>
    <property type="match status" value="1"/>
</dbReference>
<reference evidence="8" key="1">
    <citation type="journal article" date="2019" name="Int. J. Syst. Evol. Microbiol.">
        <title>The Global Catalogue of Microorganisms (GCM) 10K type strain sequencing project: providing services to taxonomists for standard genome sequencing and annotation.</title>
        <authorList>
            <consortium name="The Broad Institute Genomics Platform"/>
            <consortium name="The Broad Institute Genome Sequencing Center for Infectious Disease"/>
            <person name="Wu L."/>
            <person name="Ma J."/>
        </authorList>
    </citation>
    <scope>NUCLEOTIDE SEQUENCE [LARGE SCALE GENOMIC DNA]</scope>
    <source>
        <strain evidence="8">NBRC 15640</strain>
    </source>
</reference>
<feature type="region of interest" description="Disordered" evidence="4">
    <location>
        <begin position="404"/>
        <end position="434"/>
    </location>
</feature>
<dbReference type="GO" id="GO:0004022">
    <property type="term" value="F:alcohol dehydrogenase (NAD+) activity"/>
    <property type="evidence" value="ECO:0007669"/>
    <property type="project" value="TreeGrafter"/>
</dbReference>